<feature type="transmembrane region" description="Helical" evidence="5">
    <location>
        <begin position="179"/>
        <end position="200"/>
    </location>
</feature>
<dbReference type="Pfam" id="PF07690">
    <property type="entry name" value="MFS_1"/>
    <property type="match status" value="1"/>
</dbReference>
<protein>
    <submittedName>
        <fullName evidence="7">MFS transporter</fullName>
    </submittedName>
</protein>
<evidence type="ECO:0000256" key="1">
    <source>
        <dbReference type="ARBA" id="ARBA00004141"/>
    </source>
</evidence>
<feature type="transmembrane region" description="Helical" evidence="5">
    <location>
        <begin position="155"/>
        <end position="173"/>
    </location>
</feature>
<dbReference type="Gene3D" id="1.20.1250.20">
    <property type="entry name" value="MFS general substrate transporter like domains"/>
    <property type="match status" value="2"/>
</dbReference>
<feature type="transmembrane region" description="Helical" evidence="5">
    <location>
        <begin position="244"/>
        <end position="268"/>
    </location>
</feature>
<feature type="domain" description="Major facilitator superfamily (MFS) profile" evidence="6">
    <location>
        <begin position="13"/>
        <end position="430"/>
    </location>
</feature>
<dbReference type="Proteomes" id="UP001485459">
    <property type="component" value="Chromosome"/>
</dbReference>
<dbReference type="RefSeq" id="WP_341837951.1">
    <property type="nucleotide sequence ID" value="NZ_CP149822.1"/>
</dbReference>
<dbReference type="CDD" id="cd17319">
    <property type="entry name" value="MFS_ExuT_GudP_like"/>
    <property type="match status" value="1"/>
</dbReference>
<keyword evidence="2 5" id="KW-0812">Transmembrane</keyword>
<dbReference type="PANTHER" id="PTHR11662:SF285">
    <property type="entry name" value="HEXURONATE TRANSPORTER"/>
    <property type="match status" value="1"/>
</dbReference>
<keyword evidence="4 5" id="KW-0472">Membrane</keyword>
<dbReference type="InterPro" id="IPR011701">
    <property type="entry name" value="MFS"/>
</dbReference>
<keyword evidence="8" id="KW-1185">Reference proteome</keyword>
<dbReference type="PANTHER" id="PTHR11662">
    <property type="entry name" value="SOLUTE CARRIER FAMILY 17"/>
    <property type="match status" value="1"/>
</dbReference>
<sequence>MNSTVIGRYRWRIVALLFFATTICYIDRQVLSMISTDETFQKDILGLSSDHVMQASDHADFKKALGNTDAAFKLAYSLGFLIVGWFLDRVGVRKGFPIALGLWSLSGMLHGLVKSAGGLIGARFLLGIGEAGNFPSANKTISEWLPRKERSQATGIMNAGANIGVIATALAVPVLNHHFGWRVCFIVTGALGFILIAFWIKMYRKPRESQSLGATELAHIESDMEQEPPGKVSWIRLFGYRQTWAFAGAKFLTDSVWYFFLTWLPLFFVRNNTLDQKLDISSVGFTFVFIYIISDVGSIFFGWLTTRFMKNGWSLNRARKTTLLLCGLCALPIFFAAYTTSFYVAVLIIALGTAAHQGFSSNILTMPGDLFPKYAVGSVTGIGGTLGGIAGAMMTWYAGHTDSYVPFFIYGSTAYLIATLVIHLCVPKMERAQLA</sequence>
<feature type="transmembrane region" description="Helical" evidence="5">
    <location>
        <begin position="376"/>
        <end position="398"/>
    </location>
</feature>
<evidence type="ECO:0000256" key="2">
    <source>
        <dbReference type="ARBA" id="ARBA00022692"/>
    </source>
</evidence>
<evidence type="ECO:0000256" key="4">
    <source>
        <dbReference type="ARBA" id="ARBA00023136"/>
    </source>
</evidence>
<dbReference type="InterPro" id="IPR020846">
    <property type="entry name" value="MFS_dom"/>
</dbReference>
<keyword evidence="3 5" id="KW-1133">Transmembrane helix</keyword>
<evidence type="ECO:0000313" key="7">
    <source>
        <dbReference type="EMBL" id="WZN43132.1"/>
    </source>
</evidence>
<dbReference type="InterPro" id="IPR050382">
    <property type="entry name" value="MFS_Na/Anion_cotransporter"/>
</dbReference>
<dbReference type="InterPro" id="IPR036259">
    <property type="entry name" value="MFS_trans_sf"/>
</dbReference>
<gene>
    <name evidence="7" type="ORF">WJU16_08810</name>
</gene>
<evidence type="ECO:0000256" key="3">
    <source>
        <dbReference type="ARBA" id="ARBA00022989"/>
    </source>
</evidence>
<accession>A0ABZ2YUZ1</accession>
<comment type="subcellular location">
    <subcellularLocation>
        <location evidence="1">Membrane</location>
        <topology evidence="1">Multi-pass membrane protein</topology>
    </subcellularLocation>
</comment>
<evidence type="ECO:0000256" key="5">
    <source>
        <dbReference type="SAM" id="Phobius"/>
    </source>
</evidence>
<reference evidence="8" key="1">
    <citation type="submission" date="2024-03" db="EMBL/GenBank/DDBJ databases">
        <title>Chitinophaga horti sp. nov., isolated from garden soil.</title>
        <authorList>
            <person name="Lee D.S."/>
            <person name="Han D.M."/>
            <person name="Baek J.H."/>
            <person name="Choi D.G."/>
            <person name="Jeon J.H."/>
            <person name="Jeon C.O."/>
        </authorList>
    </citation>
    <scope>NUCLEOTIDE SEQUENCE [LARGE SCALE GENOMIC DNA]</scope>
    <source>
        <strain evidence="8">GPA1</strain>
    </source>
</reference>
<evidence type="ECO:0000259" key="6">
    <source>
        <dbReference type="PROSITE" id="PS50850"/>
    </source>
</evidence>
<dbReference type="PROSITE" id="PS50850">
    <property type="entry name" value="MFS"/>
    <property type="match status" value="1"/>
</dbReference>
<dbReference type="EMBL" id="CP149822">
    <property type="protein sequence ID" value="WZN43132.1"/>
    <property type="molecule type" value="Genomic_DNA"/>
</dbReference>
<organism evidence="7 8">
    <name type="scientific">Chitinophaga pollutisoli</name>
    <dbReference type="NCBI Taxonomy" id="3133966"/>
    <lineage>
        <taxon>Bacteria</taxon>
        <taxon>Pseudomonadati</taxon>
        <taxon>Bacteroidota</taxon>
        <taxon>Chitinophagia</taxon>
        <taxon>Chitinophagales</taxon>
        <taxon>Chitinophagaceae</taxon>
        <taxon>Chitinophaga</taxon>
    </lineage>
</organism>
<feature type="transmembrane region" description="Helical" evidence="5">
    <location>
        <begin position="321"/>
        <end position="338"/>
    </location>
</feature>
<evidence type="ECO:0000313" key="8">
    <source>
        <dbReference type="Proteomes" id="UP001485459"/>
    </source>
</evidence>
<feature type="transmembrane region" description="Helical" evidence="5">
    <location>
        <begin position="288"/>
        <end position="309"/>
    </location>
</feature>
<dbReference type="SUPFAM" id="SSF103473">
    <property type="entry name" value="MFS general substrate transporter"/>
    <property type="match status" value="1"/>
</dbReference>
<feature type="transmembrane region" description="Helical" evidence="5">
    <location>
        <begin position="70"/>
        <end position="87"/>
    </location>
</feature>
<proteinExistence type="predicted"/>
<feature type="transmembrane region" description="Helical" evidence="5">
    <location>
        <begin position="404"/>
        <end position="426"/>
    </location>
</feature>
<name>A0ABZ2YUZ1_9BACT</name>